<protein>
    <recommendedName>
        <fullName evidence="4">BTB domain-containing protein</fullName>
    </recommendedName>
</protein>
<accession>A0A2C5YFJ1</accession>
<sequence>MIHLKYYQSLLQVDNLKDTNGEEPVEAGVADAPSGEHGKTDTTHAEQEEAQTLDFRASLSHITTASLMADAMFNSSCLESIKRPDGYFHWTIEPLLHPMAFKTVMQIIHGRTRDIHDPEDTSLDAVFNMAVVVDYIRCHGALSFVGRTLIRYREWGLASYFTDDIPKCIFIAQVFEERELFKKATQSAILYSTGPISGTGYNLDPRVVDKIENARQASIESVTTRLHNLIEQLADRYTRCKAGCAAMTLGTLMRGMHALGLPLDRPQKPYLGLSVQKYYNLYTQLKPPTLYLEGCEQDYTAVNGGDKYDDLPEFLWKRWATEGETGHYDYTQSDVLAEHDCPFWSGYFKFLRDYRENPRVIELWEFINIGGMAWSSCNGEASAP</sequence>
<keyword evidence="3" id="KW-1185">Reference proteome</keyword>
<dbReference type="EMBL" id="NJET01000011">
    <property type="protein sequence ID" value="PHH66062.1"/>
    <property type="molecule type" value="Genomic_DNA"/>
</dbReference>
<feature type="compositionally biased region" description="Basic and acidic residues" evidence="1">
    <location>
        <begin position="34"/>
        <end position="46"/>
    </location>
</feature>
<dbReference type="AlphaFoldDB" id="A0A2C5YFJ1"/>
<proteinExistence type="predicted"/>
<feature type="region of interest" description="Disordered" evidence="1">
    <location>
        <begin position="17"/>
        <end position="46"/>
    </location>
</feature>
<evidence type="ECO:0000256" key="1">
    <source>
        <dbReference type="SAM" id="MobiDB-lite"/>
    </source>
</evidence>
<evidence type="ECO:0000313" key="2">
    <source>
        <dbReference type="EMBL" id="PHH66062.1"/>
    </source>
</evidence>
<evidence type="ECO:0008006" key="4">
    <source>
        <dbReference type="Google" id="ProtNLM"/>
    </source>
</evidence>
<comment type="caution">
    <text evidence="2">The sequence shown here is derived from an EMBL/GenBank/DDBJ whole genome shotgun (WGS) entry which is preliminary data.</text>
</comment>
<reference evidence="2 3" key="1">
    <citation type="submission" date="2017-06" db="EMBL/GenBank/DDBJ databases">
        <title>Ant-infecting Ophiocordyceps genomes reveal a high diversity of potential behavioral manipulation genes and a possible major role for enterotoxins.</title>
        <authorList>
            <person name="De Bekker C."/>
            <person name="Evans H.C."/>
            <person name="Brachmann A."/>
            <person name="Hughes D.P."/>
        </authorList>
    </citation>
    <scope>NUCLEOTIDE SEQUENCE [LARGE SCALE GENOMIC DNA]</scope>
    <source>
        <strain evidence="2 3">Map64</strain>
    </source>
</reference>
<dbReference type="OrthoDB" id="4926739at2759"/>
<evidence type="ECO:0000313" key="3">
    <source>
        <dbReference type="Proteomes" id="UP000226192"/>
    </source>
</evidence>
<organism evidence="2 3">
    <name type="scientific">Ophiocordyceps australis</name>
    <dbReference type="NCBI Taxonomy" id="1399860"/>
    <lineage>
        <taxon>Eukaryota</taxon>
        <taxon>Fungi</taxon>
        <taxon>Dikarya</taxon>
        <taxon>Ascomycota</taxon>
        <taxon>Pezizomycotina</taxon>
        <taxon>Sordariomycetes</taxon>
        <taxon>Hypocreomycetidae</taxon>
        <taxon>Hypocreales</taxon>
        <taxon>Ophiocordycipitaceae</taxon>
        <taxon>Ophiocordyceps</taxon>
    </lineage>
</organism>
<name>A0A2C5YFJ1_9HYPO</name>
<dbReference type="STRING" id="1399860.A0A2C5YFJ1"/>
<gene>
    <name evidence="2" type="ORF">CDD81_587</name>
</gene>
<dbReference type="Proteomes" id="UP000226192">
    <property type="component" value="Unassembled WGS sequence"/>
</dbReference>